<reference evidence="2" key="1">
    <citation type="submission" date="2008-12" db="EMBL/GenBank/DDBJ databases">
        <title>Complete sequence of plasmid of Thauera sp. MZ1T.</title>
        <authorList>
            <consortium name="US DOE Joint Genome Institute"/>
            <person name="Lucas S."/>
            <person name="Copeland A."/>
            <person name="Lapidus A."/>
            <person name="Glavina del Rio T."/>
            <person name="Dalin E."/>
            <person name="Tice H."/>
            <person name="Bruce D."/>
            <person name="Goodwin L."/>
            <person name="Pitluck S."/>
            <person name="Sims D."/>
            <person name="Brettin T."/>
            <person name="Detter J.C."/>
            <person name="Han C."/>
            <person name="Larimer F."/>
            <person name="Land M."/>
            <person name="Hauser L."/>
            <person name="Kyrpides N."/>
            <person name="Mikhailova N."/>
            <person name="Sayler G.S."/>
        </authorList>
    </citation>
    <scope>NUCLEOTIDE SEQUENCE [LARGE SCALE GENOMIC DNA]</scope>
    <source>
        <strain evidence="2">MZ1T</strain>
        <plasmid evidence="2">pTha01</plasmid>
    </source>
</reference>
<keyword evidence="1" id="KW-0614">Plasmid</keyword>
<geneLocation type="plasmid" evidence="1 2">
    <name>pTha01</name>
</geneLocation>
<name>B8F0G6_THASP</name>
<organism evidence="1 2">
    <name type="scientific">Thauera aminoaromatica</name>
    <dbReference type="NCBI Taxonomy" id="164330"/>
    <lineage>
        <taxon>Bacteria</taxon>
        <taxon>Pseudomonadati</taxon>
        <taxon>Pseudomonadota</taxon>
        <taxon>Betaproteobacteria</taxon>
        <taxon>Rhodocyclales</taxon>
        <taxon>Zoogloeaceae</taxon>
        <taxon>Thauera</taxon>
    </lineage>
</organism>
<dbReference type="KEGG" id="tmz:Tmz1t_2399"/>
<dbReference type="InterPro" id="IPR018777">
    <property type="entry name" value="Replication_initiator_prot_A"/>
</dbReference>
<keyword evidence="2" id="KW-1185">Reference proteome</keyword>
<reference evidence="1 2" key="2">
    <citation type="journal article" date="2012" name="Stand. Genomic Sci.">
        <title>Complete genome sequence of Thauera aminoaromatica strain MZ1T.</title>
        <authorList>
            <person name="Jiang K."/>
            <person name="Sanseverino J."/>
            <person name="Chauhan A."/>
            <person name="Lucas S."/>
            <person name="Copeland A."/>
            <person name="Lapidus A."/>
            <person name="Del Rio T.G."/>
            <person name="Dalin E."/>
            <person name="Tice H."/>
            <person name="Bruce D."/>
            <person name="Goodwin L."/>
            <person name="Pitluck S."/>
            <person name="Sims D."/>
            <person name="Brettin T."/>
            <person name="Detter J.C."/>
            <person name="Han C."/>
            <person name="Chang Y.J."/>
            <person name="Larimer F."/>
            <person name="Land M."/>
            <person name="Hauser L."/>
            <person name="Kyrpides N.C."/>
            <person name="Mikhailova N."/>
            <person name="Moser S."/>
            <person name="Jegier P."/>
            <person name="Close D."/>
            <person name="Debruyn J.M."/>
            <person name="Wang Y."/>
            <person name="Layton A.C."/>
            <person name="Allen M.S."/>
            <person name="Sayler G.S."/>
        </authorList>
    </citation>
    <scope>NUCLEOTIDE SEQUENCE [LARGE SCALE GENOMIC DNA]</scope>
    <source>
        <strain evidence="1 2">MZ1T</strain>
        <plasmid evidence="1">pTha01</plasmid>
    </source>
</reference>
<dbReference type="Proteomes" id="UP000002186">
    <property type="component" value="Plasmid pTha01"/>
</dbReference>
<dbReference type="eggNOG" id="COG5534">
    <property type="taxonomic scope" value="Bacteria"/>
</dbReference>
<evidence type="ECO:0000313" key="1">
    <source>
        <dbReference type="EMBL" id="ACK55132.1"/>
    </source>
</evidence>
<accession>B8F0G6</accession>
<dbReference type="AlphaFoldDB" id="B8F0G6"/>
<proteinExistence type="predicted"/>
<protein>
    <submittedName>
        <fullName evidence="1">Uncharacterized protein</fullName>
    </submittedName>
</protein>
<dbReference type="HOGENOM" id="CLU_050846_2_0_4"/>
<dbReference type="RefSeq" id="WP_012592915.1">
    <property type="nucleotide sequence ID" value="NC_011667.1"/>
</dbReference>
<evidence type="ECO:0000313" key="2">
    <source>
        <dbReference type="Proteomes" id="UP000002186"/>
    </source>
</evidence>
<dbReference type="Pfam" id="PF10134">
    <property type="entry name" value="RPA"/>
    <property type="match status" value="1"/>
</dbReference>
<sequence length="314" mass="36302">MTQTSDPAQGELFICEIANWPVKDDIASMEVPIFSLAKKKDTNTREYRRGAKVVRVIPSSVGAATVFDKDLLLYIASQIVEARNQELPVSRTVQIESIDFLVGTERGDGRASFERIVDMLRRLRGTTIETNIETGGVRQTEGFSLIDTYKILSEHKRIETGHDPETNRVVRKEVSRVLRFSVTISEWLFNGLMNYEVLTLDRGYFSLTKSIERRLYEIARKHCGDQPLWKVNIDLLADKIGTTQERYRFRDELRQAITGDRLPEYHIALDSKKSPDDVVFYTRNPSKLSKELLRSQNYEWFQGLERYDKKPRTA</sequence>
<dbReference type="EMBL" id="CP001282">
    <property type="protein sequence ID" value="ACK55132.1"/>
    <property type="molecule type" value="Genomic_DNA"/>
</dbReference>
<gene>
    <name evidence="1" type="ordered locus">Tmz1t_2399</name>
</gene>